<dbReference type="SUPFAM" id="SSF46689">
    <property type="entry name" value="Homeodomain-like"/>
    <property type="match status" value="1"/>
</dbReference>
<comment type="caution">
    <text evidence="3">The sequence shown here is derived from an EMBL/GenBank/DDBJ whole genome shotgun (WGS) entry which is preliminary data.</text>
</comment>
<dbReference type="InterPro" id="IPR006600">
    <property type="entry name" value="HTH_CenpB_DNA-bd_dom"/>
</dbReference>
<evidence type="ECO:0000259" key="2">
    <source>
        <dbReference type="PROSITE" id="PS51253"/>
    </source>
</evidence>
<keyword evidence="1" id="KW-0238">DNA-binding</keyword>
<name>A0AA40I9L6_CNENI</name>
<dbReference type="PROSITE" id="PS51253">
    <property type="entry name" value="HTH_CENPB"/>
    <property type="match status" value="1"/>
</dbReference>
<organism evidence="3 4">
    <name type="scientific">Cnephaeus nilssonii</name>
    <name type="common">Northern bat</name>
    <name type="synonym">Eptesicus nilssonii</name>
    <dbReference type="NCBI Taxonomy" id="3371016"/>
    <lineage>
        <taxon>Eukaryota</taxon>
        <taxon>Metazoa</taxon>
        <taxon>Chordata</taxon>
        <taxon>Craniata</taxon>
        <taxon>Vertebrata</taxon>
        <taxon>Euteleostomi</taxon>
        <taxon>Mammalia</taxon>
        <taxon>Eutheria</taxon>
        <taxon>Laurasiatheria</taxon>
        <taxon>Chiroptera</taxon>
        <taxon>Yangochiroptera</taxon>
        <taxon>Vespertilionidae</taxon>
        <taxon>Cnephaeus</taxon>
    </lineage>
</organism>
<dbReference type="InterPro" id="IPR009057">
    <property type="entry name" value="Homeodomain-like_sf"/>
</dbReference>
<sequence length="254" mass="28766">MEKGLVVWLEDQTSYNIPLSQSLTWSKALTTLSSIKANRSKEAAEEKLEASRGWFLRFKKGRHLYNVKVQSEAASADVEAVASYPEELAKIIHEVIHFCKAIASIDSDSFDGSGQSILKIFWKGFSILDAIRTFFKTSGEKVTADVVTTARELELEVEPEEFTELLQSHYTTLMDEELLLLDELREWFLEIESTAGEEAVKIVEITTNDIEYYIHVVEIATVTPTFSNPTLMSAAINIEERPSRTKRLRFAECS</sequence>
<evidence type="ECO:0000313" key="4">
    <source>
        <dbReference type="Proteomes" id="UP001177744"/>
    </source>
</evidence>
<gene>
    <name evidence="3" type="ORF">QTO34_008017</name>
</gene>
<proteinExistence type="predicted"/>
<dbReference type="Gene3D" id="1.10.10.60">
    <property type="entry name" value="Homeodomain-like"/>
    <property type="match status" value="1"/>
</dbReference>
<evidence type="ECO:0000256" key="1">
    <source>
        <dbReference type="ARBA" id="ARBA00023125"/>
    </source>
</evidence>
<dbReference type="GO" id="GO:0003677">
    <property type="term" value="F:DNA binding"/>
    <property type="evidence" value="ECO:0007669"/>
    <property type="project" value="UniProtKB-KW"/>
</dbReference>
<dbReference type="EMBL" id="JAULJE010000002">
    <property type="protein sequence ID" value="KAK1345558.1"/>
    <property type="molecule type" value="Genomic_DNA"/>
</dbReference>
<feature type="domain" description="HTH CENPB-type" evidence="2">
    <location>
        <begin position="1"/>
        <end position="68"/>
    </location>
</feature>
<protein>
    <recommendedName>
        <fullName evidence="2">HTH CENPB-type domain-containing protein</fullName>
    </recommendedName>
</protein>
<dbReference type="Proteomes" id="UP001177744">
    <property type="component" value="Unassembled WGS sequence"/>
</dbReference>
<reference evidence="3" key="1">
    <citation type="submission" date="2023-06" db="EMBL/GenBank/DDBJ databases">
        <title>Reference genome for the Northern bat (Eptesicus nilssonii), a most northern bat species.</title>
        <authorList>
            <person name="Laine V.N."/>
            <person name="Pulliainen A.T."/>
            <person name="Lilley T.M."/>
        </authorList>
    </citation>
    <scope>NUCLEOTIDE SEQUENCE</scope>
    <source>
        <strain evidence="3">BLF_Eptnil</strain>
        <tissue evidence="3">Kidney</tissue>
    </source>
</reference>
<keyword evidence="4" id="KW-1185">Reference proteome</keyword>
<feature type="non-terminal residue" evidence="3">
    <location>
        <position position="254"/>
    </location>
</feature>
<evidence type="ECO:0000313" key="3">
    <source>
        <dbReference type="EMBL" id="KAK1345558.1"/>
    </source>
</evidence>
<dbReference type="AlphaFoldDB" id="A0AA40I9L6"/>
<accession>A0AA40I9L6</accession>